<evidence type="ECO:0000313" key="1">
    <source>
        <dbReference type="EMBL" id="SQK72260.1"/>
    </source>
</evidence>
<proteinExistence type="predicted"/>
<gene>
    <name evidence="1" type="ORF">NCTC11468_00509</name>
</gene>
<evidence type="ECO:0000313" key="2">
    <source>
        <dbReference type="Proteomes" id="UP000248758"/>
    </source>
</evidence>
<accession>A0A2X5PFT2</accession>
<organism evidence="1 2">
    <name type="scientific">Tatumella ptyseos</name>
    <dbReference type="NCBI Taxonomy" id="82987"/>
    <lineage>
        <taxon>Bacteria</taxon>
        <taxon>Pseudomonadati</taxon>
        <taxon>Pseudomonadota</taxon>
        <taxon>Gammaproteobacteria</taxon>
        <taxon>Enterobacterales</taxon>
        <taxon>Erwiniaceae</taxon>
        <taxon>Tatumella</taxon>
    </lineage>
</organism>
<dbReference type="Proteomes" id="UP000248758">
    <property type="component" value="Chromosome 1"/>
</dbReference>
<dbReference type="AlphaFoldDB" id="A0A2X5PFT2"/>
<protein>
    <submittedName>
        <fullName evidence="1">Uncharacterized protein</fullName>
    </submittedName>
</protein>
<sequence>MMLCNPNLSVDELKANTQEAVSGHEVPYNFEI</sequence>
<name>A0A2X5PFT2_9GAMM</name>
<reference evidence="1 2" key="1">
    <citation type="submission" date="2018-06" db="EMBL/GenBank/DDBJ databases">
        <authorList>
            <consortium name="Pathogen Informatics"/>
            <person name="Doyle S."/>
        </authorList>
    </citation>
    <scope>NUCLEOTIDE SEQUENCE [LARGE SCALE GENOMIC DNA]</scope>
    <source>
        <strain evidence="1 2">NCTC11468</strain>
    </source>
</reference>
<dbReference type="KEGG" id="tpty:NCTC11468_00509"/>
<dbReference type="EMBL" id="LS483499">
    <property type="protein sequence ID" value="SQK72260.1"/>
    <property type="molecule type" value="Genomic_DNA"/>
</dbReference>